<dbReference type="InterPro" id="IPR008271">
    <property type="entry name" value="Ser/Thr_kinase_AS"/>
</dbReference>
<keyword evidence="18" id="KW-0675">Receptor</keyword>
<comment type="caution">
    <text evidence="25">The sequence shown here is derived from an EMBL/GenBank/DDBJ whole genome shotgun (WGS) entry which is preliminary data.</text>
</comment>
<keyword evidence="10 22" id="KW-0812">Transmembrane</keyword>
<dbReference type="Gene3D" id="3.80.10.10">
    <property type="entry name" value="Ribonuclease Inhibitor"/>
    <property type="match status" value="3"/>
</dbReference>
<keyword evidence="6" id="KW-0723">Serine/threonine-protein kinase</keyword>
<dbReference type="Pfam" id="PF08263">
    <property type="entry name" value="LRRNT_2"/>
    <property type="match status" value="1"/>
</dbReference>
<dbReference type="Gene3D" id="3.30.200.20">
    <property type="entry name" value="Phosphorylase Kinase, domain 1"/>
    <property type="match status" value="1"/>
</dbReference>
<keyword evidence="7" id="KW-0597">Phosphoprotein</keyword>
<dbReference type="GO" id="GO:0005886">
    <property type="term" value="C:plasma membrane"/>
    <property type="evidence" value="ECO:0007669"/>
    <property type="project" value="UniProtKB-SubCell"/>
</dbReference>
<evidence type="ECO:0000313" key="25">
    <source>
        <dbReference type="EMBL" id="KAK9153526.1"/>
    </source>
</evidence>
<dbReference type="FunFam" id="1.10.510.10:FF:000358">
    <property type="entry name" value="Putative leucine-rich repeat receptor-like serine/threonine-protein kinase"/>
    <property type="match status" value="1"/>
</dbReference>
<protein>
    <recommendedName>
        <fullName evidence="4">non-specific serine/threonine protein kinase</fullName>
        <ecNumber evidence="4">2.7.11.1</ecNumber>
    </recommendedName>
</protein>
<evidence type="ECO:0000256" key="11">
    <source>
        <dbReference type="ARBA" id="ARBA00022729"/>
    </source>
</evidence>
<keyword evidence="12" id="KW-0677">Repeat</keyword>
<dbReference type="SUPFAM" id="SSF56112">
    <property type="entry name" value="Protein kinase-like (PK-like)"/>
    <property type="match status" value="1"/>
</dbReference>
<dbReference type="PROSITE" id="PS00108">
    <property type="entry name" value="PROTEIN_KINASE_ST"/>
    <property type="match status" value="1"/>
</dbReference>
<evidence type="ECO:0000256" key="17">
    <source>
        <dbReference type="ARBA" id="ARBA00023136"/>
    </source>
</evidence>
<comment type="similarity">
    <text evidence="3">Belongs to the protein kinase superfamily. Ser/Thr protein kinase family.</text>
</comment>
<keyword evidence="15" id="KW-0067">ATP-binding</keyword>
<dbReference type="InterPro" id="IPR013210">
    <property type="entry name" value="LRR_N_plant-typ"/>
</dbReference>
<dbReference type="Pfam" id="PF07714">
    <property type="entry name" value="PK_Tyr_Ser-Thr"/>
    <property type="match status" value="1"/>
</dbReference>
<evidence type="ECO:0000256" key="13">
    <source>
        <dbReference type="ARBA" id="ARBA00022741"/>
    </source>
</evidence>
<keyword evidence="13" id="KW-0547">Nucleotide-binding</keyword>
<evidence type="ECO:0000256" key="14">
    <source>
        <dbReference type="ARBA" id="ARBA00022777"/>
    </source>
</evidence>
<keyword evidence="19" id="KW-0325">Glycoprotein</keyword>
<organism evidence="25 26">
    <name type="scientific">Stephania japonica</name>
    <dbReference type="NCBI Taxonomy" id="461633"/>
    <lineage>
        <taxon>Eukaryota</taxon>
        <taxon>Viridiplantae</taxon>
        <taxon>Streptophyta</taxon>
        <taxon>Embryophyta</taxon>
        <taxon>Tracheophyta</taxon>
        <taxon>Spermatophyta</taxon>
        <taxon>Magnoliopsida</taxon>
        <taxon>Ranunculales</taxon>
        <taxon>Menispermaceae</taxon>
        <taxon>Menispermoideae</taxon>
        <taxon>Cissampelideae</taxon>
        <taxon>Stephania</taxon>
    </lineage>
</organism>
<keyword evidence="9" id="KW-0808">Transferase</keyword>
<proteinExistence type="inferred from homology"/>
<evidence type="ECO:0000256" key="7">
    <source>
        <dbReference type="ARBA" id="ARBA00022553"/>
    </source>
</evidence>
<dbReference type="InterPro" id="IPR032675">
    <property type="entry name" value="LRR_dom_sf"/>
</dbReference>
<dbReference type="InterPro" id="IPR051809">
    <property type="entry name" value="Plant_receptor-like_S/T_kinase"/>
</dbReference>
<reference evidence="25 26" key="1">
    <citation type="submission" date="2024-01" db="EMBL/GenBank/DDBJ databases">
        <title>Genome assemblies of Stephania.</title>
        <authorList>
            <person name="Yang L."/>
        </authorList>
    </citation>
    <scope>NUCLEOTIDE SEQUENCE [LARGE SCALE GENOMIC DNA]</scope>
    <source>
        <strain evidence="25">QJT</strain>
        <tissue evidence="25">Leaf</tissue>
    </source>
</reference>
<keyword evidence="11 23" id="KW-0732">Signal</keyword>
<dbReference type="AlphaFoldDB" id="A0AAP0KJ64"/>
<dbReference type="Pfam" id="PF23598">
    <property type="entry name" value="LRR_14"/>
    <property type="match status" value="1"/>
</dbReference>
<dbReference type="FunFam" id="3.80.10.10:FF:000095">
    <property type="entry name" value="LRR receptor-like serine/threonine-protein kinase GSO1"/>
    <property type="match status" value="1"/>
</dbReference>
<keyword evidence="16 22" id="KW-1133">Transmembrane helix</keyword>
<evidence type="ECO:0000256" key="12">
    <source>
        <dbReference type="ARBA" id="ARBA00022737"/>
    </source>
</evidence>
<dbReference type="FunFam" id="3.30.200.20:FF:000432">
    <property type="entry name" value="LRR receptor-like serine/threonine-protein kinase EFR"/>
    <property type="match status" value="1"/>
</dbReference>
<evidence type="ECO:0000256" key="23">
    <source>
        <dbReference type="SAM" id="SignalP"/>
    </source>
</evidence>
<sequence>MSFKAPFSYILLFRTSFLLLPTSHLFATATNALRNDTDQIALITFKDKMVIDSFGALRSWNNSIHFCQWPGISCSTRHERVTALDLSGQGLVGTMPPFIGNLTFLTFLQLINLQDNRLQGTIPQDLFRLEFVKLTNNSLEGDIPANLSHCSELRALDLKRNALTGRIPAEISSLTKLAELNLSLNYLTGEIPPLGNLSALTRIFASYTSLQGSIPCSFSRMSRLTLIAIGANKLSGKIPSSLFNLSSLATFSIAANQFEGILPPDIGITLPNLFQFGVAGNKFSGPIPSSFSNVSGLVLLDFPDNFSGQVPSSLGNLKSLQWLNIGGNHFGNGGANDLDFIDALVNCTSLERLGMYNQFAGVLPNSFVNLTGLIELDLGDNQISGSISAGVGNLISLYTLRMSRNRLTGSIPTSIGKLRKIQKLLLDGNQLTGRIPATLGNITQLAELHLANNSLEGDIPSTLGDYQYLQLLDLSQNNLNGSIPAKFIGLSSLSMYLGLSRSSLTGSLPFQVGNLKNLGRLDVLMNKLFGKLPATFGDCSSLEYLYLQDNFFHGTIPSSLVALKGLQDLDLSNNNFSGTVPEYLASFQFLRRLNISINDLAGEVPTKGVFRNASAVSLFGNIKLCTEIDELQLPKCASKNPAKHQKSLAFTILIPIIGTLGLLHLVYVLVFYRRKKAKSISPSSSSREDQYNKVSYKDLFRATDGFTSANLIGSCSFGRVFKGKIPHHDKTVAIKVFDLHERGASKSFAVECEALKNIRHRNLHKIITCCSSMDFERKEFKALVFEFMPNGSLEKWLHPKADEEIQPRSLNLIQRLKIAINVASAMNYLHHECHVPIIHRDLKPSNVLLDVDMIAHVGDFGLAKLLLKTKEFPPNQNSSARIKGSIGYTAPEYGIGKKASIHGDAYSYGILLLELFTGKTPTDEVFKDGWNLHDFARTALPERVMEIVDPLLLSQEISPKDGSDNTKKSSQKRENIQECIILVLNIGVACSRISPGERMKMDDITRVLHLIRDKILGAQHQD</sequence>
<evidence type="ECO:0000313" key="26">
    <source>
        <dbReference type="Proteomes" id="UP001417504"/>
    </source>
</evidence>
<evidence type="ECO:0000256" key="22">
    <source>
        <dbReference type="SAM" id="Phobius"/>
    </source>
</evidence>
<dbReference type="InterPro" id="IPR000719">
    <property type="entry name" value="Prot_kinase_dom"/>
</dbReference>
<dbReference type="PANTHER" id="PTHR27008">
    <property type="entry name" value="OS04G0122200 PROTEIN"/>
    <property type="match status" value="1"/>
</dbReference>
<evidence type="ECO:0000256" key="2">
    <source>
        <dbReference type="ARBA" id="ARBA00004479"/>
    </source>
</evidence>
<dbReference type="Proteomes" id="UP001417504">
    <property type="component" value="Unassembled WGS sequence"/>
</dbReference>
<dbReference type="InterPro" id="IPR001611">
    <property type="entry name" value="Leu-rich_rpt"/>
</dbReference>
<dbReference type="InterPro" id="IPR055414">
    <property type="entry name" value="LRR_R13L4/SHOC2-like"/>
</dbReference>
<evidence type="ECO:0000256" key="18">
    <source>
        <dbReference type="ARBA" id="ARBA00023170"/>
    </source>
</evidence>
<feature type="domain" description="Protein kinase" evidence="24">
    <location>
        <begin position="706"/>
        <end position="1012"/>
    </location>
</feature>
<dbReference type="EC" id="2.7.11.1" evidence="4"/>
<evidence type="ECO:0000256" key="9">
    <source>
        <dbReference type="ARBA" id="ARBA00022679"/>
    </source>
</evidence>
<comment type="subcellular location">
    <subcellularLocation>
        <location evidence="1">Cell membrane</location>
        <topology evidence="1">Single-pass membrane protein</topology>
    </subcellularLocation>
    <subcellularLocation>
        <location evidence="2">Membrane</location>
        <topology evidence="2">Single-pass type I membrane protein</topology>
    </subcellularLocation>
</comment>
<evidence type="ECO:0000256" key="19">
    <source>
        <dbReference type="ARBA" id="ARBA00023180"/>
    </source>
</evidence>
<feature type="signal peptide" evidence="23">
    <location>
        <begin position="1"/>
        <end position="32"/>
    </location>
</feature>
<dbReference type="Pfam" id="PF00560">
    <property type="entry name" value="LRR_1"/>
    <property type="match status" value="1"/>
</dbReference>
<dbReference type="InterPro" id="IPR001245">
    <property type="entry name" value="Ser-Thr/Tyr_kinase_cat_dom"/>
</dbReference>
<evidence type="ECO:0000256" key="4">
    <source>
        <dbReference type="ARBA" id="ARBA00012513"/>
    </source>
</evidence>
<dbReference type="PROSITE" id="PS51450">
    <property type="entry name" value="LRR"/>
    <property type="match status" value="1"/>
</dbReference>
<accession>A0AAP0KJ64</accession>
<evidence type="ECO:0000256" key="6">
    <source>
        <dbReference type="ARBA" id="ARBA00022527"/>
    </source>
</evidence>
<dbReference type="PANTHER" id="PTHR27008:SF592">
    <property type="entry name" value="LEUCINE-RICH REPEAT RECEPTOR-LIKE PROTEIN KINASE FAMILY PROTEIN-RELATED"/>
    <property type="match status" value="1"/>
</dbReference>
<keyword evidence="17 22" id="KW-0472">Membrane</keyword>
<evidence type="ECO:0000256" key="5">
    <source>
        <dbReference type="ARBA" id="ARBA00022475"/>
    </source>
</evidence>
<evidence type="ECO:0000256" key="20">
    <source>
        <dbReference type="ARBA" id="ARBA00047899"/>
    </source>
</evidence>
<dbReference type="SUPFAM" id="SSF52058">
    <property type="entry name" value="L domain-like"/>
    <property type="match status" value="2"/>
</dbReference>
<keyword evidence="5" id="KW-1003">Cell membrane</keyword>
<gene>
    <name evidence="25" type="ORF">Sjap_001006</name>
</gene>
<dbReference type="InterPro" id="IPR011009">
    <property type="entry name" value="Kinase-like_dom_sf"/>
</dbReference>
<dbReference type="GO" id="GO:0005524">
    <property type="term" value="F:ATP binding"/>
    <property type="evidence" value="ECO:0007669"/>
    <property type="project" value="UniProtKB-KW"/>
</dbReference>
<evidence type="ECO:0000259" key="24">
    <source>
        <dbReference type="PROSITE" id="PS50011"/>
    </source>
</evidence>
<evidence type="ECO:0000256" key="10">
    <source>
        <dbReference type="ARBA" id="ARBA00022692"/>
    </source>
</evidence>
<comment type="catalytic activity">
    <reaction evidence="20">
        <text>L-threonyl-[protein] + ATP = O-phospho-L-threonyl-[protein] + ADP + H(+)</text>
        <dbReference type="Rhea" id="RHEA:46608"/>
        <dbReference type="Rhea" id="RHEA-COMP:11060"/>
        <dbReference type="Rhea" id="RHEA-COMP:11605"/>
        <dbReference type="ChEBI" id="CHEBI:15378"/>
        <dbReference type="ChEBI" id="CHEBI:30013"/>
        <dbReference type="ChEBI" id="CHEBI:30616"/>
        <dbReference type="ChEBI" id="CHEBI:61977"/>
        <dbReference type="ChEBI" id="CHEBI:456216"/>
        <dbReference type="EC" id="2.7.11.1"/>
    </reaction>
</comment>
<keyword evidence="14" id="KW-0418">Kinase</keyword>
<dbReference type="InterPro" id="IPR003591">
    <property type="entry name" value="Leu-rich_rpt_typical-subtyp"/>
</dbReference>
<evidence type="ECO:0000256" key="21">
    <source>
        <dbReference type="ARBA" id="ARBA00048679"/>
    </source>
</evidence>
<feature type="transmembrane region" description="Helical" evidence="22">
    <location>
        <begin position="648"/>
        <end position="672"/>
    </location>
</feature>
<keyword evidence="26" id="KW-1185">Reference proteome</keyword>
<dbReference type="SMART" id="SM00220">
    <property type="entry name" value="S_TKc"/>
    <property type="match status" value="1"/>
</dbReference>
<dbReference type="Gene3D" id="1.10.510.10">
    <property type="entry name" value="Transferase(Phosphotransferase) domain 1"/>
    <property type="match status" value="1"/>
</dbReference>
<evidence type="ECO:0000256" key="3">
    <source>
        <dbReference type="ARBA" id="ARBA00008684"/>
    </source>
</evidence>
<evidence type="ECO:0000256" key="16">
    <source>
        <dbReference type="ARBA" id="ARBA00022989"/>
    </source>
</evidence>
<feature type="chain" id="PRO_5042937817" description="non-specific serine/threonine protein kinase" evidence="23">
    <location>
        <begin position="33"/>
        <end position="1022"/>
    </location>
</feature>
<evidence type="ECO:0000256" key="1">
    <source>
        <dbReference type="ARBA" id="ARBA00004162"/>
    </source>
</evidence>
<dbReference type="SMART" id="SM00369">
    <property type="entry name" value="LRR_TYP"/>
    <property type="match status" value="4"/>
</dbReference>
<evidence type="ECO:0000256" key="15">
    <source>
        <dbReference type="ARBA" id="ARBA00022840"/>
    </source>
</evidence>
<dbReference type="EMBL" id="JBBNAE010000001">
    <property type="protein sequence ID" value="KAK9153526.1"/>
    <property type="molecule type" value="Genomic_DNA"/>
</dbReference>
<keyword evidence="8" id="KW-0433">Leucine-rich repeat</keyword>
<evidence type="ECO:0000256" key="8">
    <source>
        <dbReference type="ARBA" id="ARBA00022614"/>
    </source>
</evidence>
<dbReference type="FunFam" id="3.80.10.10:FF:000288">
    <property type="entry name" value="LRR receptor-like serine/threonine-protein kinase EFR"/>
    <property type="match status" value="1"/>
</dbReference>
<dbReference type="PROSITE" id="PS50011">
    <property type="entry name" value="PROTEIN_KINASE_DOM"/>
    <property type="match status" value="1"/>
</dbReference>
<comment type="catalytic activity">
    <reaction evidence="21">
        <text>L-seryl-[protein] + ATP = O-phospho-L-seryl-[protein] + ADP + H(+)</text>
        <dbReference type="Rhea" id="RHEA:17989"/>
        <dbReference type="Rhea" id="RHEA-COMP:9863"/>
        <dbReference type="Rhea" id="RHEA-COMP:11604"/>
        <dbReference type="ChEBI" id="CHEBI:15378"/>
        <dbReference type="ChEBI" id="CHEBI:29999"/>
        <dbReference type="ChEBI" id="CHEBI:30616"/>
        <dbReference type="ChEBI" id="CHEBI:83421"/>
        <dbReference type="ChEBI" id="CHEBI:456216"/>
        <dbReference type="EC" id="2.7.11.1"/>
    </reaction>
</comment>
<name>A0AAP0KJ64_9MAGN</name>
<dbReference type="GO" id="GO:0004674">
    <property type="term" value="F:protein serine/threonine kinase activity"/>
    <property type="evidence" value="ECO:0007669"/>
    <property type="project" value="UniProtKB-KW"/>
</dbReference>